<dbReference type="InterPro" id="IPR016181">
    <property type="entry name" value="Acyl_CoA_acyltransferase"/>
</dbReference>
<sequence length="227" mass="25299">MRTGQAEIFCALSGAQAVGAAYFLPAEIRRPGVTPQKAYYGYAFAILPEYRGTGIYQKLAHAFFRFADAEKAGILFCPENEKLLRYYTANGTVQNYIAQQAVFSEAAFARMTAAGALRELLPEESELYGEIRDAAFQENDFLRWDTDAVKYALEENRYCGGFCKIWNIAGKNYLLFGKKEKDGSVRISETTLPPCFLIRNGARLSEKPLVTYGILPAPRGRAGLLLD</sequence>
<name>A0A9D1I833_9CLOT</name>
<dbReference type="Pfam" id="PF00583">
    <property type="entry name" value="Acetyltransf_1"/>
    <property type="match status" value="1"/>
</dbReference>
<gene>
    <name evidence="2" type="ORF">IAD50_05470</name>
</gene>
<dbReference type="Proteomes" id="UP000824089">
    <property type="component" value="Unassembled WGS sequence"/>
</dbReference>
<dbReference type="GO" id="GO:0016747">
    <property type="term" value="F:acyltransferase activity, transferring groups other than amino-acyl groups"/>
    <property type="evidence" value="ECO:0007669"/>
    <property type="project" value="InterPro"/>
</dbReference>
<proteinExistence type="predicted"/>
<reference evidence="2" key="1">
    <citation type="submission" date="2020-10" db="EMBL/GenBank/DDBJ databases">
        <authorList>
            <person name="Gilroy R."/>
        </authorList>
    </citation>
    <scope>NUCLEOTIDE SEQUENCE</scope>
    <source>
        <strain evidence="2">CHK195-4489</strain>
    </source>
</reference>
<dbReference type="InterPro" id="IPR000182">
    <property type="entry name" value="GNAT_dom"/>
</dbReference>
<reference evidence="2" key="2">
    <citation type="journal article" date="2021" name="PeerJ">
        <title>Extensive microbial diversity within the chicken gut microbiome revealed by metagenomics and culture.</title>
        <authorList>
            <person name="Gilroy R."/>
            <person name="Ravi A."/>
            <person name="Getino M."/>
            <person name="Pursley I."/>
            <person name="Horton D.L."/>
            <person name="Alikhan N.F."/>
            <person name="Baker D."/>
            <person name="Gharbi K."/>
            <person name="Hall N."/>
            <person name="Watson M."/>
            <person name="Adriaenssens E.M."/>
            <person name="Foster-Nyarko E."/>
            <person name="Jarju S."/>
            <person name="Secka A."/>
            <person name="Antonio M."/>
            <person name="Oren A."/>
            <person name="Chaudhuri R.R."/>
            <person name="La Ragione R."/>
            <person name="Hildebrand F."/>
            <person name="Pallen M.J."/>
        </authorList>
    </citation>
    <scope>NUCLEOTIDE SEQUENCE</scope>
    <source>
        <strain evidence="2">CHK195-4489</strain>
    </source>
</reference>
<evidence type="ECO:0000313" key="2">
    <source>
        <dbReference type="EMBL" id="HIU29729.1"/>
    </source>
</evidence>
<evidence type="ECO:0000259" key="1">
    <source>
        <dbReference type="Pfam" id="PF00583"/>
    </source>
</evidence>
<feature type="domain" description="N-acetyltransferase" evidence="1">
    <location>
        <begin position="7"/>
        <end position="89"/>
    </location>
</feature>
<accession>A0A9D1I833</accession>
<dbReference type="Gene3D" id="3.40.630.30">
    <property type="match status" value="1"/>
</dbReference>
<dbReference type="EMBL" id="DVMM01000111">
    <property type="protein sequence ID" value="HIU29729.1"/>
    <property type="molecule type" value="Genomic_DNA"/>
</dbReference>
<organism evidence="2 3">
    <name type="scientific">Candidatus Egerieisoma faecipullorum</name>
    <dbReference type="NCBI Taxonomy" id="2840963"/>
    <lineage>
        <taxon>Bacteria</taxon>
        <taxon>Bacillati</taxon>
        <taxon>Bacillota</taxon>
        <taxon>Clostridia</taxon>
        <taxon>Eubacteriales</taxon>
        <taxon>Clostridiaceae</taxon>
        <taxon>Clostridiaceae incertae sedis</taxon>
        <taxon>Candidatus Egerieisoma</taxon>
    </lineage>
</organism>
<comment type="caution">
    <text evidence="2">The sequence shown here is derived from an EMBL/GenBank/DDBJ whole genome shotgun (WGS) entry which is preliminary data.</text>
</comment>
<dbReference type="SUPFAM" id="SSF55729">
    <property type="entry name" value="Acyl-CoA N-acyltransferases (Nat)"/>
    <property type="match status" value="1"/>
</dbReference>
<evidence type="ECO:0000313" key="3">
    <source>
        <dbReference type="Proteomes" id="UP000824089"/>
    </source>
</evidence>
<protein>
    <recommendedName>
        <fullName evidence="1">N-acetyltransferase domain-containing protein</fullName>
    </recommendedName>
</protein>
<dbReference type="AlphaFoldDB" id="A0A9D1I833"/>
<dbReference type="CDD" id="cd04301">
    <property type="entry name" value="NAT_SF"/>
    <property type="match status" value="1"/>
</dbReference>